<dbReference type="Pfam" id="PF02140">
    <property type="entry name" value="SUEL_Lectin"/>
    <property type="match status" value="1"/>
</dbReference>
<keyword evidence="3" id="KW-1185">Reference proteome</keyword>
<dbReference type="PANTHER" id="PTHR11319">
    <property type="entry name" value="G PROTEIN-COUPLED RECEPTOR-RELATED"/>
    <property type="match status" value="1"/>
</dbReference>
<dbReference type="STRING" id="1434700.SAMN06296427_10470"/>
<dbReference type="Gene3D" id="2.60.120.740">
    <property type="match status" value="1"/>
</dbReference>
<name>A0A1W2ADL5_9FLAO</name>
<dbReference type="InterPro" id="IPR059226">
    <property type="entry name" value="Choice_anch_Q_dom"/>
</dbReference>
<dbReference type="SMART" id="SM00710">
    <property type="entry name" value="PbH1"/>
    <property type="match status" value="12"/>
</dbReference>
<protein>
    <submittedName>
        <fullName evidence="2">Galactose binding lectin domain-containing protein</fullName>
    </submittedName>
</protein>
<evidence type="ECO:0000313" key="3">
    <source>
        <dbReference type="Proteomes" id="UP000192393"/>
    </source>
</evidence>
<evidence type="ECO:0000259" key="1">
    <source>
        <dbReference type="PROSITE" id="PS50228"/>
    </source>
</evidence>
<gene>
    <name evidence="2" type="ORF">SAMN06296427_10470</name>
</gene>
<organism evidence="2 3">
    <name type="scientific">Moheibacter sediminis</name>
    <dbReference type="NCBI Taxonomy" id="1434700"/>
    <lineage>
        <taxon>Bacteria</taxon>
        <taxon>Pseudomonadati</taxon>
        <taxon>Bacteroidota</taxon>
        <taxon>Flavobacteriia</taxon>
        <taxon>Flavobacteriales</taxon>
        <taxon>Weeksellaceae</taxon>
        <taxon>Moheibacter</taxon>
    </lineage>
</organism>
<dbReference type="InterPro" id="IPR012334">
    <property type="entry name" value="Pectin_lyas_fold"/>
</dbReference>
<dbReference type="InterPro" id="IPR039448">
    <property type="entry name" value="Beta_helix"/>
</dbReference>
<dbReference type="InterPro" id="IPR011050">
    <property type="entry name" value="Pectin_lyase_fold/virulence"/>
</dbReference>
<dbReference type="PROSITE" id="PS50228">
    <property type="entry name" value="SUEL_LECTIN"/>
    <property type="match status" value="1"/>
</dbReference>
<reference evidence="3" key="1">
    <citation type="submission" date="2017-04" db="EMBL/GenBank/DDBJ databases">
        <authorList>
            <person name="Varghese N."/>
            <person name="Submissions S."/>
        </authorList>
    </citation>
    <scope>NUCLEOTIDE SEQUENCE [LARGE SCALE GENOMIC DNA]</scope>
    <source>
        <strain evidence="3">CGMCC 1.12708</strain>
    </source>
</reference>
<dbReference type="CDD" id="cd22842">
    <property type="entry name" value="Gal_Rha_Lectin_BGal"/>
    <property type="match status" value="1"/>
</dbReference>
<dbReference type="SUPFAM" id="SSF51126">
    <property type="entry name" value="Pectin lyase-like"/>
    <property type="match status" value="4"/>
</dbReference>
<dbReference type="PANTHER" id="PTHR11319:SF35">
    <property type="entry name" value="OUTER MEMBRANE PROTEIN PMPC-RELATED"/>
    <property type="match status" value="1"/>
</dbReference>
<dbReference type="GO" id="GO:0030246">
    <property type="term" value="F:carbohydrate binding"/>
    <property type="evidence" value="ECO:0007669"/>
    <property type="project" value="UniProtKB-KW"/>
</dbReference>
<dbReference type="OrthoDB" id="8901262at2"/>
<keyword evidence="2" id="KW-0430">Lectin</keyword>
<dbReference type="InterPro" id="IPR000922">
    <property type="entry name" value="Lectin_gal-bd_dom"/>
</dbReference>
<feature type="domain" description="SUEL-type lectin" evidence="1">
    <location>
        <begin position="802"/>
        <end position="888"/>
    </location>
</feature>
<dbReference type="InterPro" id="IPR043159">
    <property type="entry name" value="Lectin_gal-bd_sf"/>
</dbReference>
<dbReference type="Gene3D" id="2.160.20.10">
    <property type="entry name" value="Single-stranded right-handed beta-helix, Pectin lyase-like"/>
    <property type="match status" value="3"/>
</dbReference>
<sequence length="2027" mass="217620">MKCNLPLWEIHSGITQNLKFCTSILLLFSFFLSVSAQTIHYVRLGGVGDGSSWVNSSGSLQWSIDQSNAGDEIWVAKGDYQLAMYESYKMKEGVKIYGGFVGNETNLNQRNWKANLTVLIGFSAAIFVNNNGLSSAAVLDGFKLTDAWTGAIVNTNSSPIIRNCIFDDNNAPAISNTQSSPIIYNCIFINNIIGNNAPIISNAYSNPVISNSLFIGNRSSIAVIHSVQGSPTINNCTFYNNQLTGTGGVIHQNAGSVKINNTIIWGNISGNGNTAANTSAGGTISINYTLAQNYNGSGIGNLNINPLFFNISNLSGDDGIYGTEDDGLKLRSESPAIDNGDPLTNINGASVQVGDLDITGNERIQRNRIDIGAYEGGVCISSTESIYVDASVVSSGSGDCWDTAFKTLKEALDFATLNSEIKNVYIAKGTYYPTGIQNGTDRNATFLIPQRGGIEIYGGYPNGGGAREVKTNPTILSGDIGNPNDISDNSYHVMVMTGTSSGANQVVIDGLILTKGNATNGTQFTYNGVLTNQSEGGGLLLRENGNIGDKIIVRNCIIKENVASVAGGLYLWASSALIHHTIISDNSAIASGGGVFIYSTQSPKIVNSLIYNNTAANGGGIYNSNTSTVLNIINVTISDNLASNDGNNIHNNTGATINIVNSIVWGANAAKNILNQAIINASYSDILQVNGVFLGNGNINQNPFFENISEGNYSPLKCSPVINAGNNLVINNAPSDSGTFDLIENSRIYGGTVDMGAYEVQVNPGSTSFTISTPASNIACIGSIFPELEFTSSANSRVCFIVDENVTRTISAPAGAVFSEVIFASYGNASGNCTTGFTMGSCNAVNSRSVIENLALGNNSFIITPNNTTFGDPCSGTAKKLYIQIAYSFPDYDYSWTNDNPAIGLPASGTGSIPSFEALEAGVANITLIASSDACTVSNPVTFKYTVQDYDPIYVDASVSISGNGKSWATAYKTLQEALNVIPTQHCKSDSILVAKGTYQPANGQSFVMIEGVKILGGYPNGGGERDVVNNTTILRGSNRSVIRNDNNGLTTTAVLDGFTITGGTATGSGQLKYGGGIYNRFASPTISNCIFIDNRTDIYADGRGGSIYNYGSSPIIVNCTFTHPRAESDLGGAIHNEYSSTVIVNCEFLKNHAAQHGGAIYNKGGTHTITDCSFVENSANANNNVGSGGAIYNDGATISINGCDFTSNFALQNGGAIYNISSQVVLNNSSFKGNRSEFYGGAIHSDTSSSFSATNCTFEGNESFYSGGAINNTRATLTLNKCIFINNIVRGQGSGGGVNSSNDNTSADIFNSLFVGNQAYIGGGADLTSGSRIVNSTFFGNNTSYLGIGGGINGSSLNITNSIIYGNTSYYTPQVSDNNNINYSNIQGEYGGIGNINTDPQFQNPSNPIGEDGIWFTDDDGFRLQGCSIITDLGNDNAYTTSGGNLETDLDLAGNPRLYGTKIDMGAYESQGETCVIKWIGSPQAGYWSNGSGPGLSDDAYVEGDLNIVNTLQAKDFEVMQGGSVVIQDGGSLTLAGKLTNQNIDDFQTTDTDEQAASFIIKNGGNFIQTIDYNADDNYGKITVERESQGIIRLDYTLWSSPTREQQIHSFSPMTLPNRIYTYETDTSNQNTDGAYVIVPDVNQNFTLGRGYLVRAPNDWDATHNNQEAPYLGRFIGTPFNGTLNVPTYPNGYTSLGNPYPSSIKPENLITQNPGIQTVYFWNNPERIFNPSTGLWEYVGTRYVTCSAVGFSEPQYEGMSIAPGQGFIVYTTAASVNFNNSFRVNSNEIFFRTESESREKHRIWLRLSDIDDKQFNQILIGYMNGGTLGVDNQLDGEFFGYGGSALYNLIEDGKYTIQAREIPFSKNDVVQLGFKAEKKGKFKISLSHFDGLFADGEVMVYLRDNEINIIHNLMESDYKFEAKEGEHHRRFEVIYKKNIQHQLISIKNLANKVEIYKDKSHIVIESSLEKIKSIEIHNHHGKLVYTNSKVYSQTHKISNENFEKGILFMTIQTESGQVISEKVMNN</sequence>
<dbReference type="InterPro" id="IPR006626">
    <property type="entry name" value="PbH1"/>
</dbReference>
<dbReference type="RefSeq" id="WP_084016994.1">
    <property type="nucleotide sequence ID" value="NZ_FWXS01000004.1"/>
</dbReference>
<dbReference type="NCBIfam" id="NF041518">
    <property type="entry name" value="choice_anch_Q"/>
    <property type="match status" value="2"/>
</dbReference>
<dbReference type="Pfam" id="PF13229">
    <property type="entry name" value="Beta_helix"/>
    <property type="match status" value="1"/>
</dbReference>
<evidence type="ECO:0000313" key="2">
    <source>
        <dbReference type="EMBL" id="SMC58582.1"/>
    </source>
</evidence>
<dbReference type="Proteomes" id="UP000192393">
    <property type="component" value="Unassembled WGS sequence"/>
</dbReference>
<accession>A0A1W2ADL5</accession>
<proteinExistence type="predicted"/>
<dbReference type="EMBL" id="FWXS01000004">
    <property type="protein sequence ID" value="SMC58582.1"/>
    <property type="molecule type" value="Genomic_DNA"/>
</dbReference>